<accession>A0A7X3MFI8</accession>
<comment type="caution">
    <text evidence="1">The sequence shown here is derived from an EMBL/GenBank/DDBJ whole genome shotgun (WGS) entry which is preliminary data.</text>
</comment>
<gene>
    <name evidence="1" type="ORF">GN277_08845</name>
</gene>
<reference evidence="1 2" key="1">
    <citation type="submission" date="2019-12" db="EMBL/GenBank/DDBJ databases">
        <title>Sporaefaciens musculi gen. nov., sp. nov., a novel bacterium isolated from the caecum of an obese mouse.</title>
        <authorList>
            <person name="Rasmussen T.S."/>
            <person name="Streidl T."/>
            <person name="Hitch T.C.A."/>
            <person name="Wortmann E."/>
            <person name="Deptula P."/>
            <person name="Hansen M."/>
            <person name="Nielsen D.S."/>
            <person name="Clavel T."/>
            <person name="Vogensen F.K."/>
        </authorList>
    </citation>
    <scope>NUCLEOTIDE SEQUENCE [LARGE SCALE GENOMIC DNA]</scope>
    <source>
        <strain evidence="1 2">WCA-9-b2</strain>
    </source>
</reference>
<dbReference type="Proteomes" id="UP000460412">
    <property type="component" value="Unassembled WGS sequence"/>
</dbReference>
<sequence>MNEWMNHPDMQNMDPIKMELIRTAAAQTQGKSGKSLAPIMMALITNANKKGIQFTPDEFSLVLSVLKDGKSKEEQDQIEGMVRMVSSYMKK</sequence>
<keyword evidence="2" id="KW-1185">Reference proteome</keyword>
<evidence type="ECO:0000313" key="1">
    <source>
        <dbReference type="EMBL" id="MXP75484.1"/>
    </source>
</evidence>
<proteinExistence type="predicted"/>
<dbReference type="EMBL" id="WUQX01000001">
    <property type="protein sequence ID" value="MXP75484.1"/>
    <property type="molecule type" value="Genomic_DNA"/>
</dbReference>
<evidence type="ECO:0000313" key="2">
    <source>
        <dbReference type="Proteomes" id="UP000460412"/>
    </source>
</evidence>
<dbReference type="AlphaFoldDB" id="A0A7X3MFI8"/>
<name>A0A7X3MFI8_9FIRM</name>
<protein>
    <submittedName>
        <fullName evidence="1">Uncharacterized protein</fullName>
    </submittedName>
</protein>
<organism evidence="1 2">
    <name type="scientific">Sporofaciens musculi</name>
    <dbReference type="NCBI Taxonomy" id="2681861"/>
    <lineage>
        <taxon>Bacteria</taxon>
        <taxon>Bacillati</taxon>
        <taxon>Bacillota</taxon>
        <taxon>Clostridia</taxon>
        <taxon>Lachnospirales</taxon>
        <taxon>Lachnospiraceae</taxon>
        <taxon>Sporofaciens</taxon>
    </lineage>
</organism>
<dbReference type="RefSeq" id="WP_159750738.1">
    <property type="nucleotide sequence ID" value="NZ_CASSPE010000125.1"/>
</dbReference>